<dbReference type="Proteomes" id="UP000248798">
    <property type="component" value="Unassembled WGS sequence"/>
</dbReference>
<evidence type="ECO:0000313" key="4">
    <source>
        <dbReference type="Proteomes" id="UP000248798"/>
    </source>
</evidence>
<dbReference type="SUPFAM" id="SSF160719">
    <property type="entry name" value="gpW/gp25-like"/>
    <property type="match status" value="1"/>
</dbReference>
<sequence length="138" mass="15912">MTQTIPIKKNKTIPGSPLGWPLLPVPDKGTLSYPTLEDSIKQSIRIILLTRPGEQLMRPRFGAGLSNFLHLPNTLETRRQIQETVFNDLGRWEHRMVVLRVEVWEDEETPEAVRIEIAYKIRRTREQVTTTVKLNLGS</sequence>
<organism evidence="3 4">
    <name type="scientific">Desulfobacter hydrogenophilus</name>
    <dbReference type="NCBI Taxonomy" id="2291"/>
    <lineage>
        <taxon>Bacteria</taxon>
        <taxon>Pseudomonadati</taxon>
        <taxon>Thermodesulfobacteriota</taxon>
        <taxon>Desulfobacteria</taxon>
        <taxon>Desulfobacterales</taxon>
        <taxon>Desulfobacteraceae</taxon>
        <taxon>Desulfobacter</taxon>
    </lineage>
</organism>
<dbReference type="InterPro" id="IPR007048">
    <property type="entry name" value="IraD/Gp25-like"/>
</dbReference>
<protein>
    <submittedName>
        <fullName evidence="3">Baseplate assembly protein</fullName>
    </submittedName>
</protein>
<dbReference type="AlphaFoldDB" id="A0A328FDP2"/>
<name>A0A328FDP2_9BACT</name>
<evidence type="ECO:0000259" key="1">
    <source>
        <dbReference type="Pfam" id="PF04965"/>
    </source>
</evidence>
<evidence type="ECO:0000313" key="3">
    <source>
        <dbReference type="EMBL" id="RAM02824.1"/>
    </source>
</evidence>
<dbReference type="Pfam" id="PF04965">
    <property type="entry name" value="GPW_gp25"/>
    <property type="match status" value="1"/>
</dbReference>
<evidence type="ECO:0000313" key="5">
    <source>
        <dbReference type="Proteomes" id="UP000293902"/>
    </source>
</evidence>
<accession>A0A328FDP2</accession>
<proteinExistence type="predicted"/>
<dbReference type="EMBL" id="QLNI01000010">
    <property type="protein sequence ID" value="RAM02824.1"/>
    <property type="molecule type" value="Genomic_DNA"/>
</dbReference>
<reference evidence="3 4" key="1">
    <citation type="submission" date="2018-06" db="EMBL/GenBank/DDBJ databases">
        <title>Complete Genome Sequence of Desulfobacter hydrogenophilus (DSM3380).</title>
        <authorList>
            <person name="Marietou A."/>
            <person name="Schreiber L."/>
            <person name="Marshall I."/>
            <person name="Jorgensen B."/>
        </authorList>
    </citation>
    <scope>NUCLEOTIDE SEQUENCE [LARGE SCALE GENOMIC DNA]</scope>
    <source>
        <strain evidence="3 4">DSM 3380</strain>
    </source>
</reference>
<keyword evidence="5" id="KW-1185">Reference proteome</keyword>
<dbReference type="Proteomes" id="UP000293902">
    <property type="component" value="Chromosome"/>
</dbReference>
<dbReference type="OrthoDB" id="9802846at2"/>
<feature type="domain" description="IraD/Gp25-like" evidence="1">
    <location>
        <begin position="36"/>
        <end position="125"/>
    </location>
</feature>
<dbReference type="EMBL" id="CP036313">
    <property type="protein sequence ID" value="QBH14246.1"/>
    <property type="molecule type" value="Genomic_DNA"/>
</dbReference>
<gene>
    <name evidence="3" type="ORF">DO021_06275</name>
    <name evidence="2" type="ORF">EYB58_15785</name>
</gene>
<dbReference type="RefSeq" id="WP_111954826.1">
    <property type="nucleotide sequence ID" value="NZ_CP036313.1"/>
</dbReference>
<reference evidence="2 5" key="2">
    <citation type="submission" date="2019-02" db="EMBL/GenBank/DDBJ databases">
        <title>Complete genome sequence of Desulfobacter hydrogenophilus AcRS1.</title>
        <authorList>
            <person name="Marietou A."/>
            <person name="Lund M.B."/>
            <person name="Marshall I.P.G."/>
            <person name="Schreiber L."/>
            <person name="Jorgensen B."/>
        </authorList>
    </citation>
    <scope>NUCLEOTIDE SEQUENCE [LARGE SCALE GENOMIC DNA]</scope>
    <source>
        <strain evidence="2 5">AcRS1</strain>
    </source>
</reference>
<dbReference type="Gene3D" id="3.10.450.40">
    <property type="match status" value="1"/>
</dbReference>
<evidence type="ECO:0000313" key="2">
    <source>
        <dbReference type="EMBL" id="QBH14246.1"/>
    </source>
</evidence>